<dbReference type="NCBIfam" id="TIGR03086">
    <property type="entry name" value="TIGR03086 family metal-binding protein"/>
    <property type="match status" value="1"/>
</dbReference>
<dbReference type="Gene3D" id="1.20.120.450">
    <property type="entry name" value="dinb family like domain"/>
    <property type="match status" value="1"/>
</dbReference>
<evidence type="ECO:0000313" key="2">
    <source>
        <dbReference type="EMBL" id="GLY64636.1"/>
    </source>
</evidence>
<dbReference type="InterPro" id="IPR024344">
    <property type="entry name" value="MDMPI_metal-binding"/>
</dbReference>
<dbReference type="GO" id="GO:0046872">
    <property type="term" value="F:metal ion binding"/>
    <property type="evidence" value="ECO:0007669"/>
    <property type="project" value="InterPro"/>
</dbReference>
<dbReference type="Proteomes" id="UP001165136">
    <property type="component" value="Unassembled WGS sequence"/>
</dbReference>
<protein>
    <recommendedName>
        <fullName evidence="1">Mycothiol-dependent maleylpyruvate isomerase metal-binding domain-containing protein</fullName>
    </recommendedName>
</protein>
<name>A0A9W6QXM5_9PSEU</name>
<dbReference type="InterPro" id="IPR017517">
    <property type="entry name" value="Maleyloyr_isom"/>
</dbReference>
<proteinExistence type="predicted"/>
<dbReference type="EMBL" id="BSTI01000002">
    <property type="protein sequence ID" value="GLY64636.1"/>
    <property type="molecule type" value="Genomic_DNA"/>
</dbReference>
<feature type="domain" description="Mycothiol-dependent maleylpyruvate isomerase metal-binding" evidence="1">
    <location>
        <begin position="19"/>
        <end position="131"/>
    </location>
</feature>
<reference evidence="2" key="1">
    <citation type="submission" date="2023-03" db="EMBL/GenBank/DDBJ databases">
        <title>Amycolatopsis taiwanensis NBRC 103393.</title>
        <authorList>
            <person name="Ichikawa N."/>
            <person name="Sato H."/>
            <person name="Tonouchi N."/>
        </authorList>
    </citation>
    <scope>NUCLEOTIDE SEQUENCE</scope>
    <source>
        <strain evidence="2">NBRC 103393</strain>
    </source>
</reference>
<evidence type="ECO:0000313" key="3">
    <source>
        <dbReference type="Proteomes" id="UP001165136"/>
    </source>
</evidence>
<keyword evidence="3" id="KW-1185">Reference proteome</keyword>
<dbReference type="NCBIfam" id="TIGR03083">
    <property type="entry name" value="maleylpyruvate isomerase family mycothiol-dependent enzyme"/>
    <property type="match status" value="1"/>
</dbReference>
<dbReference type="AlphaFoldDB" id="A0A9W6QXM5"/>
<comment type="caution">
    <text evidence="2">The sequence shown here is derived from an EMBL/GenBank/DDBJ whole genome shotgun (WGS) entry which is preliminary data.</text>
</comment>
<dbReference type="Pfam" id="PF11716">
    <property type="entry name" value="MDMPI_N"/>
    <property type="match status" value="1"/>
</dbReference>
<gene>
    <name evidence="2" type="ORF">Atai01_12550</name>
</gene>
<organism evidence="2 3">
    <name type="scientific">Amycolatopsis taiwanensis</name>
    <dbReference type="NCBI Taxonomy" id="342230"/>
    <lineage>
        <taxon>Bacteria</taxon>
        <taxon>Bacillati</taxon>
        <taxon>Actinomycetota</taxon>
        <taxon>Actinomycetes</taxon>
        <taxon>Pseudonocardiales</taxon>
        <taxon>Pseudonocardiaceae</taxon>
        <taxon>Amycolatopsis</taxon>
    </lineage>
</organism>
<dbReference type="InterPro" id="IPR017520">
    <property type="entry name" value="CHP03086"/>
</dbReference>
<dbReference type="InterPro" id="IPR034660">
    <property type="entry name" value="DinB/YfiT-like"/>
</dbReference>
<dbReference type="RefSeq" id="WP_285486161.1">
    <property type="nucleotide sequence ID" value="NZ_BSTI01000002.1"/>
</dbReference>
<accession>A0A9W6QXM5</accession>
<dbReference type="SUPFAM" id="SSF109854">
    <property type="entry name" value="DinB/YfiT-like putative metalloenzymes"/>
    <property type="match status" value="1"/>
</dbReference>
<sequence>MTDCSPTALLGGVGLLERAISYVLGNLQEVRPESLDRPTPCRRWNLRALLAHLNDSLLALHEAAELGRVGLEESVVDGDPVELARARAGRLLGAWSSARSPSPVLVAQSPLTTGIVVAAGALEVAVHGWDVGRACGGDRPLPSALAEELLELAPFFVTDADRPIRFAWPAAAPPGATAGDQLLTFLGRHP</sequence>
<evidence type="ECO:0000259" key="1">
    <source>
        <dbReference type="Pfam" id="PF11716"/>
    </source>
</evidence>